<dbReference type="InterPro" id="IPR023210">
    <property type="entry name" value="NADP_OxRdtase_dom"/>
</dbReference>
<dbReference type="PROSITE" id="PS00062">
    <property type="entry name" value="ALDOKETO_REDUCTASE_2"/>
    <property type="match status" value="1"/>
</dbReference>
<dbReference type="InterPro" id="IPR018170">
    <property type="entry name" value="Aldo/ket_reductase_CS"/>
</dbReference>
<keyword evidence="3" id="KW-0560">Oxidoreductase</keyword>
<reference evidence="5" key="1">
    <citation type="submission" date="2013-07" db="EMBL/GenBank/DDBJ databases">
        <authorList>
            <person name="Geib S."/>
        </authorList>
    </citation>
    <scope>NUCLEOTIDE SEQUENCE</scope>
</reference>
<dbReference type="PROSITE" id="PS00798">
    <property type="entry name" value="ALDOKETO_REDUCTASE_1"/>
    <property type="match status" value="1"/>
</dbReference>
<dbReference type="PRINTS" id="PR00069">
    <property type="entry name" value="ALDKETRDTASE"/>
</dbReference>
<evidence type="ECO:0000256" key="3">
    <source>
        <dbReference type="ARBA" id="ARBA00023002"/>
    </source>
</evidence>
<gene>
    <name evidence="5" type="primary">ALDR</name>
</gene>
<dbReference type="FunFam" id="3.20.20.100:FF:000006">
    <property type="entry name" value="Aldo-keto reductase family 1 member A1"/>
    <property type="match status" value="1"/>
</dbReference>
<organism evidence="5">
    <name type="scientific">Ceratitis capitata</name>
    <name type="common">Mediterranean fruit fly</name>
    <name type="synonym">Tephritis capitata</name>
    <dbReference type="NCBI Taxonomy" id="7213"/>
    <lineage>
        <taxon>Eukaryota</taxon>
        <taxon>Metazoa</taxon>
        <taxon>Ecdysozoa</taxon>
        <taxon>Arthropoda</taxon>
        <taxon>Hexapoda</taxon>
        <taxon>Insecta</taxon>
        <taxon>Pterygota</taxon>
        <taxon>Neoptera</taxon>
        <taxon>Endopterygota</taxon>
        <taxon>Diptera</taxon>
        <taxon>Brachycera</taxon>
        <taxon>Muscomorpha</taxon>
        <taxon>Tephritoidea</taxon>
        <taxon>Tephritidae</taxon>
        <taxon>Ceratitis</taxon>
        <taxon>Ceratitis</taxon>
    </lineage>
</organism>
<sequence length="378" mass="43353">SNQVMFVIWKKLQKTQFGFSFSALSSFPTFSKDLVKKRAPFGQLIAKQVNWRLFLSDKANRDFHRIMIPTKKLNNDVEMPMIGFGTWRMPTNEVTRLVKDAIDVGYRHIDCADVYGNQKDVGLAIEEKIKAGAVERKDLFITGKLWNTKHDPQLVCATCQNALNELKITYFDNYLIHWPTGFVDSEEKYPLDANGQTLFSNIDYVDTWRALEALVDAGLCRSIGLSNFNVEQIKRVLEVARIKPANLQIECHPYLNQSELIDFCRKYNIVVTAYSPLGSPHSPYNKPGTYKLLEHPLIVDLALSYKRAPALILLLYQIQRGNAVITMSTKREHMADNLNACSFELNETEIKRIDELNFNGRYNLMENAKGHPHHPFGY</sequence>
<dbReference type="InterPro" id="IPR020471">
    <property type="entry name" value="AKR"/>
</dbReference>
<evidence type="ECO:0000256" key="1">
    <source>
        <dbReference type="ARBA" id="ARBA00007905"/>
    </source>
</evidence>
<keyword evidence="2" id="KW-0521">NADP</keyword>
<dbReference type="Gene3D" id="3.20.20.100">
    <property type="entry name" value="NADP-dependent oxidoreductase domain"/>
    <property type="match status" value="1"/>
</dbReference>
<protein>
    <submittedName>
        <fullName evidence="5">Aldose reductase</fullName>
    </submittedName>
</protein>
<dbReference type="InterPro" id="IPR036812">
    <property type="entry name" value="NAD(P)_OxRdtase_dom_sf"/>
</dbReference>
<dbReference type="OrthoDB" id="416253at2759"/>
<name>W8BM44_CERCA</name>
<dbReference type="EMBL" id="GAMC01008497">
    <property type="protein sequence ID" value="JAB98058.1"/>
    <property type="molecule type" value="mRNA"/>
</dbReference>
<dbReference type="AlphaFoldDB" id="W8BM44"/>
<comment type="similarity">
    <text evidence="1">Belongs to the aldo/keto reductase family.</text>
</comment>
<evidence type="ECO:0000259" key="4">
    <source>
        <dbReference type="Pfam" id="PF00248"/>
    </source>
</evidence>
<proteinExistence type="evidence at transcript level"/>
<evidence type="ECO:0000256" key="2">
    <source>
        <dbReference type="ARBA" id="ARBA00022857"/>
    </source>
</evidence>
<dbReference type="Pfam" id="PF00248">
    <property type="entry name" value="Aldo_ket_red"/>
    <property type="match status" value="1"/>
</dbReference>
<dbReference type="PANTHER" id="PTHR11732">
    <property type="entry name" value="ALDO/KETO REDUCTASE"/>
    <property type="match status" value="1"/>
</dbReference>
<feature type="domain" description="NADP-dependent oxidoreductase" evidence="4">
    <location>
        <begin position="82"/>
        <end position="357"/>
    </location>
</feature>
<evidence type="ECO:0000313" key="5">
    <source>
        <dbReference type="EMBL" id="JAB98058.1"/>
    </source>
</evidence>
<reference evidence="5" key="2">
    <citation type="journal article" date="2014" name="BMC Genomics">
        <title>A genomic perspective to assessing quality of mass-reared SIT flies used in Mediterranean fruit fly (Ceratitis capitata) eradication in California.</title>
        <authorList>
            <person name="Calla B."/>
            <person name="Hall B."/>
            <person name="Hou S."/>
            <person name="Geib S.M."/>
        </authorList>
    </citation>
    <scope>NUCLEOTIDE SEQUENCE</scope>
</reference>
<accession>W8BM44</accession>
<dbReference type="GO" id="GO:0016491">
    <property type="term" value="F:oxidoreductase activity"/>
    <property type="evidence" value="ECO:0007669"/>
    <property type="project" value="UniProtKB-KW"/>
</dbReference>
<dbReference type="SUPFAM" id="SSF51430">
    <property type="entry name" value="NAD(P)-linked oxidoreductase"/>
    <property type="match status" value="1"/>
</dbReference>
<feature type="non-terminal residue" evidence="5">
    <location>
        <position position="1"/>
    </location>
</feature>